<dbReference type="PROSITE" id="PS50088">
    <property type="entry name" value="ANK_REPEAT"/>
    <property type="match status" value="1"/>
</dbReference>
<feature type="repeat" description="ANK" evidence="3">
    <location>
        <begin position="922"/>
        <end position="954"/>
    </location>
</feature>
<keyword evidence="1" id="KW-0677">Repeat</keyword>
<dbReference type="Pfam" id="PF00023">
    <property type="entry name" value="Ank"/>
    <property type="match status" value="1"/>
</dbReference>
<dbReference type="STRING" id="905079.L1JRI8"/>
<dbReference type="Gene3D" id="1.25.40.20">
    <property type="entry name" value="Ankyrin repeat-containing domain"/>
    <property type="match status" value="3"/>
</dbReference>
<name>L1JRI8_GUITC</name>
<dbReference type="SMART" id="SM00248">
    <property type="entry name" value="ANK"/>
    <property type="match status" value="11"/>
</dbReference>
<gene>
    <name evidence="5" type="ORF">GUITHDRAFT_103365</name>
</gene>
<evidence type="ECO:0000313" key="6">
    <source>
        <dbReference type="EnsemblProtists" id="EKX50775"/>
    </source>
</evidence>
<dbReference type="PROSITE" id="PS50297">
    <property type="entry name" value="ANK_REP_REGION"/>
    <property type="match status" value="1"/>
</dbReference>
<reference evidence="5 7" key="1">
    <citation type="journal article" date="2012" name="Nature">
        <title>Algal genomes reveal evolutionary mosaicism and the fate of nucleomorphs.</title>
        <authorList>
            <consortium name="DOE Joint Genome Institute"/>
            <person name="Curtis B.A."/>
            <person name="Tanifuji G."/>
            <person name="Burki F."/>
            <person name="Gruber A."/>
            <person name="Irimia M."/>
            <person name="Maruyama S."/>
            <person name="Arias M.C."/>
            <person name="Ball S.G."/>
            <person name="Gile G.H."/>
            <person name="Hirakawa Y."/>
            <person name="Hopkins J.F."/>
            <person name="Kuo A."/>
            <person name="Rensing S.A."/>
            <person name="Schmutz J."/>
            <person name="Symeonidi A."/>
            <person name="Elias M."/>
            <person name="Eveleigh R.J."/>
            <person name="Herman E.K."/>
            <person name="Klute M.J."/>
            <person name="Nakayama T."/>
            <person name="Obornik M."/>
            <person name="Reyes-Prieto A."/>
            <person name="Armbrust E.V."/>
            <person name="Aves S.J."/>
            <person name="Beiko R.G."/>
            <person name="Coutinho P."/>
            <person name="Dacks J.B."/>
            <person name="Durnford D.G."/>
            <person name="Fast N.M."/>
            <person name="Green B.R."/>
            <person name="Grisdale C.J."/>
            <person name="Hempel F."/>
            <person name="Henrissat B."/>
            <person name="Hoppner M.P."/>
            <person name="Ishida K."/>
            <person name="Kim E."/>
            <person name="Koreny L."/>
            <person name="Kroth P.G."/>
            <person name="Liu Y."/>
            <person name="Malik S.B."/>
            <person name="Maier U.G."/>
            <person name="McRose D."/>
            <person name="Mock T."/>
            <person name="Neilson J.A."/>
            <person name="Onodera N.T."/>
            <person name="Poole A.M."/>
            <person name="Pritham E.J."/>
            <person name="Richards T.A."/>
            <person name="Rocap G."/>
            <person name="Roy S.W."/>
            <person name="Sarai C."/>
            <person name="Schaack S."/>
            <person name="Shirato S."/>
            <person name="Slamovits C.H."/>
            <person name="Spencer D.F."/>
            <person name="Suzuki S."/>
            <person name="Worden A.Z."/>
            <person name="Zauner S."/>
            <person name="Barry K."/>
            <person name="Bell C."/>
            <person name="Bharti A.K."/>
            <person name="Crow J.A."/>
            <person name="Grimwood J."/>
            <person name="Kramer R."/>
            <person name="Lindquist E."/>
            <person name="Lucas S."/>
            <person name="Salamov A."/>
            <person name="McFadden G.I."/>
            <person name="Lane C.E."/>
            <person name="Keeling P.J."/>
            <person name="Gray M.W."/>
            <person name="Grigoriev I.V."/>
            <person name="Archibald J.M."/>
        </authorList>
    </citation>
    <scope>NUCLEOTIDE SEQUENCE</scope>
    <source>
        <strain evidence="5 7">CCMP2712</strain>
    </source>
</reference>
<feature type="region of interest" description="Disordered" evidence="4">
    <location>
        <begin position="1723"/>
        <end position="1777"/>
    </location>
</feature>
<feature type="compositionally biased region" description="Acidic residues" evidence="4">
    <location>
        <begin position="3373"/>
        <end position="3391"/>
    </location>
</feature>
<feature type="compositionally biased region" description="Polar residues" evidence="4">
    <location>
        <begin position="1"/>
        <end position="11"/>
    </location>
</feature>
<evidence type="ECO:0000313" key="7">
    <source>
        <dbReference type="Proteomes" id="UP000011087"/>
    </source>
</evidence>
<dbReference type="SUPFAM" id="SSF48403">
    <property type="entry name" value="Ankyrin repeat"/>
    <property type="match status" value="2"/>
</dbReference>
<feature type="compositionally biased region" description="Basic and acidic residues" evidence="4">
    <location>
        <begin position="1664"/>
        <end position="1681"/>
    </location>
</feature>
<protein>
    <submittedName>
        <fullName evidence="5 6">Uncharacterized protein</fullName>
    </submittedName>
</protein>
<dbReference type="Proteomes" id="UP000011087">
    <property type="component" value="Unassembled WGS sequence"/>
</dbReference>
<organism evidence="5">
    <name type="scientific">Guillardia theta (strain CCMP2712)</name>
    <name type="common">Cryptophyte</name>
    <dbReference type="NCBI Taxonomy" id="905079"/>
    <lineage>
        <taxon>Eukaryota</taxon>
        <taxon>Cryptophyceae</taxon>
        <taxon>Pyrenomonadales</taxon>
        <taxon>Geminigeraceae</taxon>
        <taxon>Guillardia</taxon>
    </lineage>
</organism>
<evidence type="ECO:0000313" key="5">
    <source>
        <dbReference type="EMBL" id="EKX50775.1"/>
    </source>
</evidence>
<dbReference type="KEGG" id="gtt:GUITHDRAFT_103365"/>
<evidence type="ECO:0000256" key="3">
    <source>
        <dbReference type="PROSITE-ProRule" id="PRU00023"/>
    </source>
</evidence>
<reference evidence="6" key="3">
    <citation type="submission" date="2016-03" db="UniProtKB">
        <authorList>
            <consortium name="EnsemblProtists"/>
        </authorList>
    </citation>
    <scope>IDENTIFICATION</scope>
</reference>
<feature type="region of interest" description="Disordered" evidence="4">
    <location>
        <begin position="3315"/>
        <end position="3391"/>
    </location>
</feature>
<dbReference type="PANTHER" id="PTHR24198">
    <property type="entry name" value="ANKYRIN REPEAT AND PROTEIN KINASE DOMAIN-CONTAINING PROTEIN"/>
    <property type="match status" value="1"/>
</dbReference>
<dbReference type="EMBL" id="JH992977">
    <property type="protein sequence ID" value="EKX50775.1"/>
    <property type="molecule type" value="Genomic_DNA"/>
</dbReference>
<evidence type="ECO:0000256" key="1">
    <source>
        <dbReference type="ARBA" id="ARBA00022737"/>
    </source>
</evidence>
<reference evidence="7" key="2">
    <citation type="submission" date="2012-11" db="EMBL/GenBank/DDBJ databases">
        <authorList>
            <person name="Kuo A."/>
            <person name="Curtis B.A."/>
            <person name="Tanifuji G."/>
            <person name="Burki F."/>
            <person name="Gruber A."/>
            <person name="Irimia M."/>
            <person name="Maruyama S."/>
            <person name="Arias M.C."/>
            <person name="Ball S.G."/>
            <person name="Gile G.H."/>
            <person name="Hirakawa Y."/>
            <person name="Hopkins J.F."/>
            <person name="Rensing S.A."/>
            <person name="Schmutz J."/>
            <person name="Symeonidi A."/>
            <person name="Elias M."/>
            <person name="Eveleigh R.J."/>
            <person name="Herman E.K."/>
            <person name="Klute M.J."/>
            <person name="Nakayama T."/>
            <person name="Obornik M."/>
            <person name="Reyes-Prieto A."/>
            <person name="Armbrust E.V."/>
            <person name="Aves S.J."/>
            <person name="Beiko R.G."/>
            <person name="Coutinho P."/>
            <person name="Dacks J.B."/>
            <person name="Durnford D.G."/>
            <person name="Fast N.M."/>
            <person name="Green B.R."/>
            <person name="Grisdale C."/>
            <person name="Hempe F."/>
            <person name="Henrissat B."/>
            <person name="Hoppner M.P."/>
            <person name="Ishida K.-I."/>
            <person name="Kim E."/>
            <person name="Koreny L."/>
            <person name="Kroth P.G."/>
            <person name="Liu Y."/>
            <person name="Malik S.-B."/>
            <person name="Maier U.G."/>
            <person name="McRose D."/>
            <person name="Mock T."/>
            <person name="Neilson J.A."/>
            <person name="Onodera N.T."/>
            <person name="Poole A.M."/>
            <person name="Pritham E.J."/>
            <person name="Richards T.A."/>
            <person name="Rocap G."/>
            <person name="Roy S.W."/>
            <person name="Sarai C."/>
            <person name="Schaack S."/>
            <person name="Shirato S."/>
            <person name="Slamovits C.H."/>
            <person name="Spencer D.F."/>
            <person name="Suzuki S."/>
            <person name="Worden A.Z."/>
            <person name="Zauner S."/>
            <person name="Barry K."/>
            <person name="Bell C."/>
            <person name="Bharti A.K."/>
            <person name="Crow J.A."/>
            <person name="Grimwood J."/>
            <person name="Kramer R."/>
            <person name="Lindquist E."/>
            <person name="Lucas S."/>
            <person name="Salamov A."/>
            <person name="McFadden G.I."/>
            <person name="Lane C.E."/>
            <person name="Keeling P.J."/>
            <person name="Gray M.W."/>
            <person name="Grigoriev I.V."/>
            <person name="Archibald J.M."/>
        </authorList>
    </citation>
    <scope>NUCLEOTIDE SEQUENCE</scope>
    <source>
        <strain evidence="7">CCMP2712</strain>
    </source>
</reference>
<dbReference type="GeneID" id="17307364"/>
<keyword evidence="7" id="KW-1185">Reference proteome</keyword>
<feature type="region of interest" description="Disordered" evidence="4">
    <location>
        <begin position="1638"/>
        <end position="1697"/>
    </location>
</feature>
<dbReference type="PaxDb" id="55529-EKX50775"/>
<feature type="compositionally biased region" description="Basic residues" evidence="4">
    <location>
        <begin position="15"/>
        <end position="26"/>
    </location>
</feature>
<proteinExistence type="predicted"/>
<evidence type="ECO:0000256" key="4">
    <source>
        <dbReference type="SAM" id="MobiDB-lite"/>
    </source>
</evidence>
<dbReference type="HOGENOM" id="CLU_225003_0_0_1"/>
<dbReference type="EnsemblProtists" id="EKX50775">
    <property type="protein sequence ID" value="EKX50775"/>
    <property type="gene ID" value="GUITHDRAFT_103365"/>
</dbReference>
<keyword evidence="2 3" id="KW-0040">ANK repeat</keyword>
<dbReference type="InterPro" id="IPR002110">
    <property type="entry name" value="Ankyrin_rpt"/>
</dbReference>
<dbReference type="PANTHER" id="PTHR24198:SF165">
    <property type="entry name" value="ANKYRIN REPEAT-CONTAINING PROTEIN-RELATED"/>
    <property type="match status" value="1"/>
</dbReference>
<dbReference type="Pfam" id="PF12796">
    <property type="entry name" value="Ank_2"/>
    <property type="match status" value="1"/>
</dbReference>
<dbReference type="InterPro" id="IPR036770">
    <property type="entry name" value="Ankyrin_rpt-contain_sf"/>
</dbReference>
<feature type="region of interest" description="Disordered" evidence="4">
    <location>
        <begin position="1"/>
        <end position="41"/>
    </location>
</feature>
<dbReference type="RefSeq" id="XP_005837755.1">
    <property type="nucleotide sequence ID" value="XM_005837698.1"/>
</dbReference>
<evidence type="ECO:0000256" key="2">
    <source>
        <dbReference type="ARBA" id="ARBA00023043"/>
    </source>
</evidence>
<accession>L1JRI8</accession>
<sequence>MQSAGSMVGTENSRRRTHTRYTSRRHYFADGNDGSRSEGGGTKIVRTGFIHDDQRNAIKEDVVSDAFRTLIDKIPIHVVLGGMGSGKTHLVEQAHCEVNRRLKGRVEVPPASRKMRTVYVTYTPQRSMSLLQNTCNLVKALMVEMEECNPAPDDFLLPHSELNKFYEMCERENFELRAWGGIKMSLCDILTSLFTAFLDRKGSLMLFLDGLNAMQQIIFGRAVLNARSDLIGRLSGKTKNKGGLEVNIHIQAVITCNCLAKELCERNGYVVKIHRVECLDRKASYHLFRSLSPRADGSLAPTLVPETSPGSFHDLTWKEVSCFIPDHCFRPLTIQLVVIFSALGGKRDEEGTFSETSDSLILTLWLRILQLLEQKFGKDAILDCFGSKNRHEDFDDRNVQVVRSFLLPILNDGRSKTSLMLKNAMLEQTLQERYEKPRRDLLGRLLDSKVELQGDCKRCAAQIMTDMSDVSTKDACLQILQVVSWIQEFENIRTLSIVKGCERMLSSGVRSNPSGCMQLVKFVHLNLPWNCRKDGWKQTFRDDSKQDVPSTAKSSTCTPVSHGVRGEHSFLMNDMEWASYVCIEMLMTMYEKRVCINDKSSCHTLLMMSMIIVTLMELKVELKQRTIKGQFLINRVFLPLYNDLRTNSQQLLSDFMLFVPELDDMRSLISSGRMQESNHDELVHAITARDLNRVKSLMLASAQSEYSPSIWCRNPLDVCCLMGDPRWFEDMMHAMKEISTQSRNGVQFELSSSTTHTIACRVLASLNALQRAQSLKPFDELMRENRESKKDSTEVGKHGGKGFRQRCAALKQSFEILNLILEYKIDVFHEVGNSGKNSSFLSSLQESDRSQTAGIMQKILNDFCDLNAAATIGFMYKEHTEFATRTMARNLPANLSMDVSLQMRYQWLSACTSNTLLQQDAMGRTPLHAASLSGDEESLEKLLELRCDVTCQDWKGWNVLHVACDSGNTQVVCSLLKADRKIAMAVDGTGRTPLHVWNYQSNRHVCEAYRTLAAASTCSPCKFIFLYGITIVFDSGFVVGHRRHIDRRRLLGFAIESKNEEVVEAIVRQKIVMSNDEDRVDLSTLGRICKLSLKLDVDVFRELWDNLDDITRWPSYISLPFIHFVQSHATSYSRNNRSPSGQREVMMNSLLDEKSLLYVAVSNKNFISVDSLLSFKACPNTAHQVQLDKELRRCGVLSDITSFMLRNVINLPCYKHLPLSLACETGQACVVDMLIARGAAQLNVLSSQPPGDHGRHDVSFLYESPLSSSITAKKTSIIWSLLRKNADVTIGSFFGLRAGTDKFRLVYVSALHLLLRVAPTADRHSPSFSSSQSEWKKLANLMAERVERDADVMLYRDENEDNVLSLCCRKHYDECGLQIIRKLTQNEDHLGKLCNDLPNLCIAAVRCGNKTLVREIFRLVSYQQSRSSGSQKLPDGSDDLLFFFQHLSPISSGGKQLYHHMLDLSSGKSFVLAALESRKWSSVLEMCEFFLESIFVVKVSTTMTTSSTSLSSYPSAVRDHLCITDDFVSRCFGEALLLARNVCSETMQSSCKDLISDIETSFVKGLDEGCHDDHLRYLFQDDLNFAMLDQDSKVVLSCMFAVSAKAKNLDERTVQEQSERVRDKKAALETKASSAQSVFGSLLEDEEERKETSQRPAVAADGGKGQREGGATRRERVDKRFSKAQRNPILMTRSSSRKQESLLLHQKMFVRYRVDSVSCFISSRPNQRQTSRREDWDESPSHPQILPPQVRGLDAETPDTSDFPADESWRSTTSSTGDLTFSPTSAMLSEISTTVGQLVSLSNLSLISHRLSSDLAKVLEVCNEVREESAGNHFARSSRNRDIRHLFTSCSVDKAIFVAFLSLIDLMSNLLLSSDLVRMLGQQRMVAVDRHEPVRGLRNSLAVCFAAAFNDEVLMEEAFLEHGSPNSFLLIDPVVWWETCRHRDAARITSGTARLKKGIRSTGIAHSLGSSTSKLKNFPSVKERDLDRVFSADAGKLRMFSALFAMRRRNLKCLRKIIRHVAFVPLAQVNQFDVVEDAFNFFLDGLQPFLGKLSGSKTLKEAKLEEILREMLVGFQESTRRTKSDVLRFEDSFSYGFQLDQEVVKLDRLMIRCIRLHCLSTAEHLLERLSVQEIKDNWIDIAEAAVEEGNCEFLKAFFEKSGSFHGHNNLVPLALKSESWDILYEVVCYAHRNMPSPCWEYLLTKSFGAHGSPVFASSSRTHDGHLLAVLRREFKVNRNRHVTQHLAPAVIDDDDNLLLQLNSFVDEFDFPVDQPNTVGPNKNHRNRRYLKHIARFFPERSRSQYNLTQRRCSKMLLMAAIRLYSTRLTLDQSFQFIDCVADIHHKLCGSRFLLRKLEIVVVALAITNFYISHNNEIDRQFAVKEFPRLHGILHSFRLSCVDGDVTACTSLLLQREVASLVNLPMGGDVAVHLAAHRSDKWAEGWVEKNPGRVKCTCLHLAIMSRRPEIARLLLDHHADPTVAIKTVDNDFVQSTLHRLLVSAPPRWRVRSKDQQLPTQDGGSEEDVWDTLLVRVVTDDRVKIEQESDIEVKHFPWKLDVISLAICKGYESAALAALNREDAKTFINGKSTFISAVRMGSLRFIQRFVERGFIDGMRQDDVDTIMVELEKLNHVSSGTLLPPIAAQVISAHRRGACHISTSVALRLAAVAGCVEELDDLVRAASEDSDGFSDSLCFPSDPQCLQGFSGLSLMMILSRTRHLKLMGVVNRLKVSSLETHQVSRVVETKMGRKELIFKLNALQFAILFGTEEMACSMLQSFPTAVELDDISASLNFHPLLGSTSLLHVACARGFADLSTMMHELGVRREQRDGSGLSASDCLCMGSQREFKVGWYFHDVSFLDRRSFNPFVSLLAAGRLQSELARDGEGREVKVDREELRAVWKIHFDAARFKIVKIVDKSSSSSSSSSSRPLRTPHIRLRRFQDNLGPSLLAAIFGVGDAQDLSNACWFAAFTGNLSKRVMMLSDDFGLLADDCPLQKSLGTLRGDMLWSGLWTSVLKGHGEFARHLLDQLEPCKSLDALWPRVRRRNTLQARAKVDELDLDEKEEILLWPHVEMPLRWIVSRRAGWQHEEDEEGWETLWAFFELVMISKYDELACKLFDYCVECDGDTFMHRLNRRRAGQNLFMLAYMNGNFQTLALWTSYGLPHDVSEWMATRGLDEQDVEMSERNLAACLVLIKLDDRRGSSIARGPRRFRASPLLRLRILQAQERWKGTEYSSSFVFPDIEAILLARNRHSRDCMWRECVETPEEAQEEQMEASDDSTSADLFRFLYSKRIPITFSRAPRFGPRLVLRTSVTGQEEEERMREMTAGMGKLGQVDVKTEDEDAELKHDRHGTGMAGEMEEEKEEGEKAAAEEEEATAGEEEEDREKDFY</sequence>
<dbReference type="OrthoDB" id="1847170at2759"/>